<dbReference type="GO" id="GO:0009234">
    <property type="term" value="P:menaquinone biosynthetic process"/>
    <property type="evidence" value="ECO:0007669"/>
    <property type="project" value="UniProtKB-UniRule"/>
</dbReference>
<dbReference type="EC" id="4.2.1.113" evidence="4 5"/>
<dbReference type="STRING" id="29489.VL01_00605"/>
<dbReference type="SMART" id="SM00922">
    <property type="entry name" value="MR_MLE"/>
    <property type="match status" value="1"/>
</dbReference>
<dbReference type="PROSITE" id="PS00909">
    <property type="entry name" value="MR_MLE_2"/>
    <property type="match status" value="1"/>
</dbReference>
<comment type="cofactor">
    <cofactor evidence="4">
        <name>a divalent metal cation</name>
        <dbReference type="ChEBI" id="CHEBI:60240"/>
    </cofactor>
</comment>
<evidence type="ECO:0000313" key="8">
    <source>
        <dbReference type="Proteomes" id="UP000078435"/>
    </source>
</evidence>
<dbReference type="GO" id="GO:0043748">
    <property type="term" value="F:O-succinylbenzoate synthase activity"/>
    <property type="evidence" value="ECO:0007669"/>
    <property type="project" value="UniProtKB-EC"/>
</dbReference>
<dbReference type="GO" id="GO:0009063">
    <property type="term" value="P:amino acid catabolic process"/>
    <property type="evidence" value="ECO:0007669"/>
    <property type="project" value="InterPro"/>
</dbReference>
<evidence type="ECO:0000256" key="2">
    <source>
        <dbReference type="ARBA" id="ARBA00022842"/>
    </source>
</evidence>
<dbReference type="RefSeq" id="WP_061476294.1">
    <property type="nucleotide sequence ID" value="NZ_JMGO02000004.1"/>
</dbReference>
<evidence type="ECO:0000256" key="5">
    <source>
        <dbReference type="NCBIfam" id="TIGR01927"/>
    </source>
</evidence>
<dbReference type="OrthoDB" id="3725747at2"/>
<keyword evidence="1 4" id="KW-0479">Metal-binding</keyword>
<evidence type="ECO:0000256" key="3">
    <source>
        <dbReference type="ARBA" id="ARBA00023239"/>
    </source>
</evidence>
<dbReference type="Proteomes" id="UP000078435">
    <property type="component" value="Unassembled WGS sequence"/>
</dbReference>
<accession>A0A175VJ85</accession>
<comment type="pathway">
    <text evidence="4">Quinol/quinone metabolism; 1,4-dihydroxy-2-naphthoate biosynthesis; 1,4-dihydroxy-2-naphthoate from chorismate: step 4/7.</text>
</comment>
<dbReference type="CDD" id="cd03320">
    <property type="entry name" value="OSBS"/>
    <property type="match status" value="1"/>
</dbReference>
<comment type="caution">
    <text evidence="7">The sequence shown here is derived from an EMBL/GenBank/DDBJ whole genome shotgun (WGS) entry which is preliminary data.</text>
</comment>
<keyword evidence="2 4" id="KW-0460">Magnesium</keyword>
<feature type="active site" description="Proton donor" evidence="4">
    <location>
        <position position="128"/>
    </location>
</feature>
<comment type="pathway">
    <text evidence="4">Quinol/quinone metabolism; menaquinone biosynthesis.</text>
</comment>
<dbReference type="UniPathway" id="UPA01057">
    <property type="reaction ID" value="UER00165"/>
</dbReference>
<dbReference type="GO" id="GO:0000287">
    <property type="term" value="F:magnesium ion binding"/>
    <property type="evidence" value="ECO:0007669"/>
    <property type="project" value="UniProtKB-UniRule"/>
</dbReference>
<dbReference type="InterPro" id="IPR041338">
    <property type="entry name" value="OSBS_N"/>
</dbReference>
<feature type="binding site" evidence="4">
    <location>
        <position position="182"/>
    </location>
    <ligand>
        <name>Mg(2+)</name>
        <dbReference type="ChEBI" id="CHEBI:18420"/>
    </ligand>
</feature>
<dbReference type="Gene3D" id="3.20.20.120">
    <property type="entry name" value="Enolase-like C-terminal domain"/>
    <property type="match status" value="1"/>
</dbReference>
<evidence type="ECO:0000256" key="4">
    <source>
        <dbReference type="HAMAP-Rule" id="MF_00470"/>
    </source>
</evidence>
<dbReference type="NCBIfam" id="TIGR01927">
    <property type="entry name" value="menC_gam_Gplu"/>
    <property type="match status" value="1"/>
</dbReference>
<evidence type="ECO:0000256" key="1">
    <source>
        <dbReference type="ARBA" id="ARBA00022723"/>
    </source>
</evidence>
<dbReference type="InterPro" id="IPR018110">
    <property type="entry name" value="Mandel_Rmase/mucon_lact_enz_CS"/>
</dbReference>
<keyword evidence="4" id="KW-0474">Menaquinone biosynthesis</keyword>
<dbReference type="UniPathway" id="UPA00079"/>
<feature type="binding site" evidence="4">
    <location>
        <position position="205"/>
    </location>
    <ligand>
        <name>Mg(2+)</name>
        <dbReference type="ChEBI" id="CHEBI:18420"/>
    </ligand>
</feature>
<dbReference type="SFLD" id="SFLDG00180">
    <property type="entry name" value="muconate_cycloisomerase"/>
    <property type="match status" value="1"/>
</dbReference>
<dbReference type="Gene3D" id="3.30.390.10">
    <property type="entry name" value="Enolase-like, N-terminal domain"/>
    <property type="match status" value="1"/>
</dbReference>
<dbReference type="SFLD" id="SFLDS00001">
    <property type="entry name" value="Enolase"/>
    <property type="match status" value="1"/>
</dbReference>
<proteinExistence type="inferred from homology"/>
<dbReference type="Pfam" id="PF13378">
    <property type="entry name" value="MR_MLE_C"/>
    <property type="match status" value="1"/>
</dbReference>
<dbReference type="InterPro" id="IPR029017">
    <property type="entry name" value="Enolase-like_N"/>
</dbReference>
<dbReference type="PANTHER" id="PTHR48073:SF2">
    <property type="entry name" value="O-SUCCINYLBENZOATE SYNTHASE"/>
    <property type="match status" value="1"/>
</dbReference>
<feature type="active site" description="Proton acceptor" evidence="4">
    <location>
        <position position="226"/>
    </location>
</feature>
<dbReference type="SUPFAM" id="SSF51604">
    <property type="entry name" value="Enolase C-terminal domain-like"/>
    <property type="match status" value="1"/>
</dbReference>
<evidence type="ECO:0000313" key="7">
    <source>
        <dbReference type="EMBL" id="KXU80338.1"/>
    </source>
</evidence>
<organism evidence="7 8">
    <name type="scientific">Aeromonas enteropelogenes</name>
    <name type="common">Aeromonas trota</name>
    <dbReference type="NCBI Taxonomy" id="29489"/>
    <lineage>
        <taxon>Bacteria</taxon>
        <taxon>Pseudomonadati</taxon>
        <taxon>Pseudomonadota</taxon>
        <taxon>Gammaproteobacteria</taxon>
        <taxon>Aeromonadales</taxon>
        <taxon>Aeromonadaceae</taxon>
        <taxon>Aeromonas</taxon>
    </lineage>
</organism>
<feature type="domain" description="Mandelate racemase/muconate lactonizing enzyme C-terminal" evidence="6">
    <location>
        <begin position="107"/>
        <end position="201"/>
    </location>
</feature>
<sequence>MTLALYRYRLPFTQPLTFHGKVEVAREGLLVRVGDGWGEIAPLPGFSKETLAEAHAEAIACLEQLAAGQPIAPRLPSVQFGFDCARRVWPAQTPPLPEPYPLIQGSPQELLKHWKEWLHRTPNKAKLKVARYPMRDELALIRLLCDRIPTLKLVLDANQGWTREEAWTFCGHLDPNRIEYLEDPCADFADIAFVANRTGMPVALDELLAQGKPWEPIPQLRALVLKPMLLGSLERCEALISRARELRLKVIISSCFESGLGLNQLFHLAGEWAPEQAPGLDTRRWMAADLLNEAGEPDTGALETLFYRD</sequence>
<dbReference type="InterPro" id="IPR010196">
    <property type="entry name" value="OSB_synthase_MenC1"/>
</dbReference>
<comment type="function">
    <text evidence="4">Converts 2-succinyl-6-hydroxy-2,4-cyclohexadiene-1-carboxylate (SHCHC) to 2-succinylbenzoate (OSB).</text>
</comment>
<dbReference type="HAMAP" id="MF_00470">
    <property type="entry name" value="MenC_1"/>
    <property type="match status" value="1"/>
</dbReference>
<dbReference type="EMBL" id="JMGO02000004">
    <property type="protein sequence ID" value="KXU80338.1"/>
    <property type="molecule type" value="Genomic_DNA"/>
</dbReference>
<evidence type="ECO:0000259" key="6">
    <source>
        <dbReference type="SMART" id="SM00922"/>
    </source>
</evidence>
<feature type="binding site" evidence="4">
    <location>
        <position position="156"/>
    </location>
    <ligand>
        <name>Mg(2+)</name>
        <dbReference type="ChEBI" id="CHEBI:18420"/>
    </ligand>
</feature>
<dbReference type="Pfam" id="PF21508">
    <property type="entry name" value="MenC_N"/>
    <property type="match status" value="1"/>
</dbReference>
<protein>
    <recommendedName>
        <fullName evidence="4 5">o-succinylbenzoate synthase</fullName>
        <shortName evidence="4">OSB synthase</shortName>
        <shortName evidence="4">OSBS</shortName>
        <ecNumber evidence="4 5">4.2.1.113</ecNumber>
    </recommendedName>
    <alternativeName>
        <fullName evidence="4">4-(2'-carboxyphenyl)-4-oxybutyric acid synthase</fullName>
    </alternativeName>
    <alternativeName>
        <fullName evidence="4">o-succinylbenzoic acid synthase</fullName>
    </alternativeName>
</protein>
<name>A0A175VJ85_AEREN</name>
<keyword evidence="3 4" id="KW-0456">Lyase</keyword>
<dbReference type="InterPro" id="IPR013342">
    <property type="entry name" value="Mandelate_racemase_C"/>
</dbReference>
<dbReference type="AlphaFoldDB" id="A0A175VJ85"/>
<dbReference type="InterPro" id="IPR029065">
    <property type="entry name" value="Enolase_C-like"/>
</dbReference>
<dbReference type="InterPro" id="IPR036849">
    <property type="entry name" value="Enolase-like_C_sf"/>
</dbReference>
<reference evidence="7 8" key="1">
    <citation type="submission" date="2016-02" db="EMBL/GenBank/DDBJ databases">
        <title>Draft genome sequence of Aeromonas trota strain 1999lcr isolated from cerebrospinal fluid (CSF).</title>
        <authorList>
            <person name="Dallagassa C.B."/>
            <person name="Prediger K.C."/>
            <person name="Weiss V.A."/>
            <person name="Assis F.E."/>
            <person name="Baura V."/>
            <person name="Cruz L.M."/>
            <person name="Souza E.M."/>
            <person name="Pedrosa F.O."/>
            <person name="Fadel-Picheth C.M."/>
        </authorList>
    </citation>
    <scope>NUCLEOTIDE SEQUENCE [LARGE SCALE GENOMIC DNA]</scope>
    <source>
        <strain evidence="7 8">1999lcr</strain>
    </source>
</reference>
<dbReference type="SUPFAM" id="SSF54826">
    <property type="entry name" value="Enolase N-terminal domain-like"/>
    <property type="match status" value="1"/>
</dbReference>
<comment type="similarity">
    <text evidence="4">Belongs to the mandelate racemase/muconate lactonizing enzyme family. MenC type 1 subfamily.</text>
</comment>
<gene>
    <name evidence="4" type="primary">menC</name>
    <name evidence="7" type="ORF">LCR_14710</name>
</gene>
<comment type="catalytic activity">
    <reaction evidence="4">
        <text>(1R,6R)-6-hydroxy-2-succinyl-cyclohexa-2,4-diene-1-carboxylate = 2-succinylbenzoate + H2O</text>
        <dbReference type="Rhea" id="RHEA:10196"/>
        <dbReference type="ChEBI" id="CHEBI:15377"/>
        <dbReference type="ChEBI" id="CHEBI:18325"/>
        <dbReference type="ChEBI" id="CHEBI:58689"/>
        <dbReference type="EC" id="4.2.1.113"/>
    </reaction>
</comment>
<dbReference type="NCBIfam" id="NF003473">
    <property type="entry name" value="PRK05105.1"/>
    <property type="match status" value="1"/>
</dbReference>
<dbReference type="SFLD" id="SFLDF00009">
    <property type="entry name" value="o-succinylbenzoate_synthase"/>
    <property type="match status" value="1"/>
</dbReference>
<dbReference type="PANTHER" id="PTHR48073">
    <property type="entry name" value="O-SUCCINYLBENZOATE SYNTHASE-RELATED"/>
    <property type="match status" value="1"/>
</dbReference>